<keyword evidence="4" id="KW-0808">Transferase</keyword>
<dbReference type="AlphaFoldDB" id="A0A0C2ECC5"/>
<protein>
    <recommendedName>
        <fullName evidence="2">histidine kinase</fullName>
        <ecNumber evidence="2">2.7.13.3</ecNumber>
    </recommendedName>
</protein>
<evidence type="ECO:0000256" key="2">
    <source>
        <dbReference type="ARBA" id="ARBA00012438"/>
    </source>
</evidence>
<evidence type="ECO:0000256" key="7">
    <source>
        <dbReference type="ARBA" id="ARBA00022840"/>
    </source>
</evidence>
<dbReference type="EMBL" id="JWJD01000004">
    <property type="protein sequence ID" value="KIH76238.1"/>
    <property type="molecule type" value="Genomic_DNA"/>
</dbReference>
<keyword evidence="6" id="KW-0418">Kinase</keyword>
<dbReference type="SMART" id="SM00388">
    <property type="entry name" value="HisKA"/>
    <property type="match status" value="1"/>
</dbReference>
<dbReference type="Proteomes" id="UP000035068">
    <property type="component" value="Unassembled WGS sequence"/>
</dbReference>
<dbReference type="InterPro" id="IPR004358">
    <property type="entry name" value="Sig_transdc_His_kin-like_C"/>
</dbReference>
<dbReference type="InterPro" id="IPR005467">
    <property type="entry name" value="His_kinase_dom"/>
</dbReference>
<keyword evidence="9" id="KW-0175">Coiled coil</keyword>
<evidence type="ECO:0000256" key="4">
    <source>
        <dbReference type="ARBA" id="ARBA00022679"/>
    </source>
</evidence>
<comment type="caution">
    <text evidence="11">The sequence shown here is derived from an EMBL/GenBank/DDBJ whole genome shotgun (WGS) entry which is preliminary data.</text>
</comment>
<organism evidence="11 12">
    <name type="scientific">Geoalkalibacter ferrihydriticus DSM 17813</name>
    <dbReference type="NCBI Taxonomy" id="1121915"/>
    <lineage>
        <taxon>Bacteria</taxon>
        <taxon>Pseudomonadati</taxon>
        <taxon>Thermodesulfobacteriota</taxon>
        <taxon>Desulfuromonadia</taxon>
        <taxon>Desulfuromonadales</taxon>
        <taxon>Geoalkalibacteraceae</taxon>
        <taxon>Geoalkalibacter</taxon>
    </lineage>
</organism>
<dbReference type="SMART" id="SM00387">
    <property type="entry name" value="HATPase_c"/>
    <property type="match status" value="1"/>
</dbReference>
<evidence type="ECO:0000256" key="3">
    <source>
        <dbReference type="ARBA" id="ARBA00022553"/>
    </source>
</evidence>
<evidence type="ECO:0000256" key="1">
    <source>
        <dbReference type="ARBA" id="ARBA00000085"/>
    </source>
</evidence>
<dbReference type="InterPro" id="IPR036097">
    <property type="entry name" value="HisK_dim/P_sf"/>
</dbReference>
<accession>A0A0C2ECC5</accession>
<dbReference type="InterPro" id="IPR036890">
    <property type="entry name" value="HATPase_C_sf"/>
</dbReference>
<dbReference type="RefSeq" id="WP_040099749.1">
    <property type="nucleotide sequence ID" value="NZ_JWJD01000004.1"/>
</dbReference>
<dbReference type="SUPFAM" id="SSF55874">
    <property type="entry name" value="ATPase domain of HSP90 chaperone/DNA topoisomerase II/histidine kinase"/>
    <property type="match status" value="1"/>
</dbReference>
<keyword evidence="12" id="KW-1185">Reference proteome</keyword>
<feature type="coiled-coil region" evidence="9">
    <location>
        <begin position="133"/>
        <end position="160"/>
    </location>
</feature>
<dbReference type="GO" id="GO:0005524">
    <property type="term" value="F:ATP binding"/>
    <property type="evidence" value="ECO:0007669"/>
    <property type="project" value="UniProtKB-KW"/>
</dbReference>
<evidence type="ECO:0000313" key="12">
    <source>
        <dbReference type="Proteomes" id="UP000035068"/>
    </source>
</evidence>
<dbReference type="PANTHER" id="PTHR43065:SF46">
    <property type="entry name" value="C4-DICARBOXYLATE TRANSPORT SENSOR PROTEIN DCTB"/>
    <property type="match status" value="1"/>
</dbReference>
<keyword evidence="8" id="KW-0902">Two-component regulatory system</keyword>
<evidence type="ECO:0000259" key="10">
    <source>
        <dbReference type="PROSITE" id="PS50109"/>
    </source>
</evidence>
<evidence type="ECO:0000313" key="11">
    <source>
        <dbReference type="EMBL" id="KIH76238.1"/>
    </source>
</evidence>
<feature type="domain" description="Histidine kinase" evidence="10">
    <location>
        <begin position="187"/>
        <end position="430"/>
    </location>
</feature>
<dbReference type="PANTHER" id="PTHR43065">
    <property type="entry name" value="SENSOR HISTIDINE KINASE"/>
    <property type="match status" value="1"/>
</dbReference>
<dbReference type="InterPro" id="IPR003594">
    <property type="entry name" value="HATPase_dom"/>
</dbReference>
<reference evidence="11 12" key="1">
    <citation type="submission" date="2014-12" db="EMBL/GenBank/DDBJ databases">
        <title>Genomes of Geoalkalibacter ferrihydriticus and Geoalkalibacter subterraneus, two haloalkaliphilic metal-reducing members of the Geobacteraceae.</title>
        <authorList>
            <person name="Badalamenti J.P."/>
            <person name="Torres C.I."/>
            <person name="Krajmalnik-Brown R."/>
            <person name="Bond D.R."/>
        </authorList>
    </citation>
    <scope>NUCLEOTIDE SEQUENCE [LARGE SCALE GENOMIC DNA]</scope>
    <source>
        <strain evidence="11 12">DSM 17813</strain>
    </source>
</reference>
<proteinExistence type="predicted"/>
<name>A0A0C2ECC5_9BACT</name>
<dbReference type="Pfam" id="PF02518">
    <property type="entry name" value="HATPase_c"/>
    <property type="match status" value="1"/>
</dbReference>
<keyword evidence="7" id="KW-0067">ATP-binding</keyword>
<dbReference type="EC" id="2.7.13.3" evidence="2"/>
<dbReference type="Gene3D" id="3.30.565.10">
    <property type="entry name" value="Histidine kinase-like ATPase, C-terminal domain"/>
    <property type="match status" value="1"/>
</dbReference>
<keyword evidence="5" id="KW-0547">Nucleotide-binding</keyword>
<evidence type="ECO:0000256" key="9">
    <source>
        <dbReference type="SAM" id="Coils"/>
    </source>
</evidence>
<keyword evidence="3" id="KW-0597">Phosphoprotein</keyword>
<dbReference type="Gene3D" id="1.10.287.130">
    <property type="match status" value="1"/>
</dbReference>
<dbReference type="SUPFAM" id="SSF47384">
    <property type="entry name" value="Homodimeric domain of signal transducing histidine kinase"/>
    <property type="match status" value="1"/>
</dbReference>
<evidence type="ECO:0000256" key="8">
    <source>
        <dbReference type="ARBA" id="ARBA00023012"/>
    </source>
</evidence>
<sequence>MVDAEGIEFLVGAEKTLTDVLTVAEVEPLLRAAVTAGAQRALVVAGAQVLWQWPARDSEVAPPYGTQRAAQPLWLEGEEVGEVRIEAATAEGIMAAMAQMAAAALNGTINANLKRMLTTEIHTQVVSLSYEELLAANRELSASESRYRELSENLEERVRERGVELERAWARLLRQEKMAAVGQLAAGMAHEINNPLGFILSNLNTLQKYVGRFVDMLEFFHHRVGTCLSADLQEAVRHKWRELRLDYVTEDVGELLPQCISGAERVKQIIADLRAFAHIDVAPGATVDIAQSLARTLAVMEPEIPPDARVSAQLDGLPQLRGDGALLCQAFMNLIRNATQARPEGLEMHIQGKVDADGVRLMFRDNGPGVAEELRSRIFEPFFTTREVGAGVGLGLTLVHDAARAFGGHVEVAAAPGGGAEFALYLAAAEDAHG</sequence>
<dbReference type="PROSITE" id="PS50109">
    <property type="entry name" value="HIS_KIN"/>
    <property type="match status" value="1"/>
</dbReference>
<dbReference type="CDD" id="cd00075">
    <property type="entry name" value="HATPase"/>
    <property type="match status" value="1"/>
</dbReference>
<comment type="catalytic activity">
    <reaction evidence="1">
        <text>ATP + protein L-histidine = ADP + protein N-phospho-L-histidine.</text>
        <dbReference type="EC" id="2.7.13.3"/>
    </reaction>
</comment>
<dbReference type="PRINTS" id="PR00344">
    <property type="entry name" value="BCTRLSENSOR"/>
</dbReference>
<dbReference type="CDD" id="cd00082">
    <property type="entry name" value="HisKA"/>
    <property type="match status" value="1"/>
</dbReference>
<gene>
    <name evidence="11" type="ORF">GFER_11465</name>
</gene>
<dbReference type="InterPro" id="IPR003661">
    <property type="entry name" value="HisK_dim/P_dom"/>
</dbReference>
<evidence type="ECO:0000256" key="5">
    <source>
        <dbReference type="ARBA" id="ARBA00022741"/>
    </source>
</evidence>
<dbReference type="GO" id="GO:0000155">
    <property type="term" value="F:phosphorelay sensor kinase activity"/>
    <property type="evidence" value="ECO:0007669"/>
    <property type="project" value="InterPro"/>
</dbReference>
<evidence type="ECO:0000256" key="6">
    <source>
        <dbReference type="ARBA" id="ARBA00022777"/>
    </source>
</evidence>